<reference evidence="4 5" key="1">
    <citation type="submission" date="2020-04" db="EMBL/GenBank/DDBJ databases">
        <title>Plant Genome Project.</title>
        <authorList>
            <person name="Zhang R.-G."/>
        </authorList>
    </citation>
    <scope>NUCLEOTIDE SEQUENCE [LARGE SCALE GENOMIC DNA]</scope>
    <source>
        <strain evidence="4">YNK0</strain>
        <tissue evidence="4">Leaf</tissue>
    </source>
</reference>
<dbReference type="OMA" id="KCSIRIM"/>
<dbReference type="PROSITE" id="PS50103">
    <property type="entry name" value="ZF_C3H1"/>
    <property type="match status" value="1"/>
</dbReference>
<dbReference type="GO" id="GO:0008270">
    <property type="term" value="F:zinc ion binding"/>
    <property type="evidence" value="ECO:0007669"/>
    <property type="project" value="UniProtKB-KW"/>
</dbReference>
<comment type="caution">
    <text evidence="4">The sequence shown here is derived from an EMBL/GenBank/DDBJ whole genome shotgun (WGS) entry which is preliminary data.</text>
</comment>
<dbReference type="GO" id="GO:0003677">
    <property type="term" value="F:DNA binding"/>
    <property type="evidence" value="ECO:0007669"/>
    <property type="project" value="UniProtKB-KW"/>
</dbReference>
<proteinExistence type="predicted"/>
<organism evidence="4 5">
    <name type="scientific">Tetracentron sinense</name>
    <name type="common">Spur-leaf</name>
    <dbReference type="NCBI Taxonomy" id="13715"/>
    <lineage>
        <taxon>Eukaryota</taxon>
        <taxon>Viridiplantae</taxon>
        <taxon>Streptophyta</taxon>
        <taxon>Embryophyta</taxon>
        <taxon>Tracheophyta</taxon>
        <taxon>Spermatophyta</taxon>
        <taxon>Magnoliopsida</taxon>
        <taxon>Trochodendrales</taxon>
        <taxon>Trochodendraceae</taxon>
        <taxon>Tetracentron</taxon>
    </lineage>
</organism>
<dbReference type="OrthoDB" id="1928519at2759"/>
<gene>
    <name evidence="4" type="ORF">HHK36_003011</name>
</gene>
<dbReference type="InterPro" id="IPR000571">
    <property type="entry name" value="Znf_CCCH"/>
</dbReference>
<evidence type="ECO:0000313" key="4">
    <source>
        <dbReference type="EMBL" id="KAF8410482.1"/>
    </source>
</evidence>
<keyword evidence="5" id="KW-1185">Reference proteome</keyword>
<feature type="zinc finger region" description="C3H1-type" evidence="2">
    <location>
        <begin position="351"/>
        <end position="374"/>
    </location>
</feature>
<dbReference type="AlphaFoldDB" id="A0A834ZXI8"/>
<sequence length="401" mass="43816">MGSDDHLPPGFEGAHPANQLKNELSQIPLIKWKCPPRFVLDSDWQVAAGEESKETEVQNQREMRVLEAVYPRLSAIPPSPSVPLDIEDNHQDDPHTPLIPITPIEDEDAADPSSDLVAPVETPISFPIWSQGLLAPRTPHTSQCNIPAAPKQLPNEKLPVGIVPGVEPDVVAAASAAFTAIMRSNEQGSLIDPELLIQILRTPNLIEKLVTEYGTPTNTLSTSMPRSQLSNLSGSSAPPIHIGRIEPDTPLSAAPVSGHLHPIPNGVLPTLNPRPPLGSAPTSSPSVKAPLVKDIDYYKSLIQQHGGESQEIQDQNLAQFGNRHNHHNIGMNQEPVQNSKPRDQKHKILKPCIYFNSSRGCRHGANCTYQHDTSFQQRIGSMPEAQSAKRMKLDREITGRT</sequence>
<keyword evidence="1" id="KW-0238">DNA-binding</keyword>
<keyword evidence="2" id="KW-0862">Zinc</keyword>
<evidence type="ECO:0000256" key="2">
    <source>
        <dbReference type="PROSITE-ProRule" id="PRU00723"/>
    </source>
</evidence>
<evidence type="ECO:0000259" key="3">
    <source>
        <dbReference type="PROSITE" id="PS50103"/>
    </source>
</evidence>
<dbReference type="Proteomes" id="UP000655225">
    <property type="component" value="Unassembled WGS sequence"/>
</dbReference>
<feature type="domain" description="C3H1-type" evidence="3">
    <location>
        <begin position="351"/>
        <end position="374"/>
    </location>
</feature>
<name>A0A834ZXI8_TETSI</name>
<dbReference type="PANTHER" id="PTHR33400:SF2">
    <property type="entry name" value="ZINC FINGER CCCH DOMAIN-CONTAINING PROTEIN 6"/>
    <property type="match status" value="1"/>
</dbReference>
<evidence type="ECO:0000313" key="5">
    <source>
        <dbReference type="Proteomes" id="UP000655225"/>
    </source>
</evidence>
<evidence type="ECO:0000256" key="1">
    <source>
        <dbReference type="ARBA" id="ARBA00023125"/>
    </source>
</evidence>
<keyword evidence="2" id="KW-0863">Zinc-finger</keyword>
<protein>
    <recommendedName>
        <fullName evidence="3">C3H1-type domain-containing protein</fullName>
    </recommendedName>
</protein>
<dbReference type="PANTHER" id="PTHR33400">
    <property type="entry name" value="ZINC FINGER CCCH DOMAIN-CONTAINING PROTEIN 6-RELATED"/>
    <property type="match status" value="1"/>
</dbReference>
<keyword evidence="2" id="KW-0479">Metal-binding</keyword>
<accession>A0A834ZXI8</accession>
<dbReference type="EMBL" id="JABCRI010000002">
    <property type="protein sequence ID" value="KAF8410482.1"/>
    <property type="molecule type" value="Genomic_DNA"/>
</dbReference>